<dbReference type="SUPFAM" id="SSF55031">
    <property type="entry name" value="Bacterial exopeptidase dimerisation domain"/>
    <property type="match status" value="1"/>
</dbReference>
<dbReference type="HAMAP" id="MF_01120">
    <property type="entry name" value="LysK"/>
    <property type="match status" value="1"/>
</dbReference>
<keyword evidence="8" id="KW-0055">Arginine biosynthesis</keyword>
<dbReference type="GeneID" id="2845072"/>
<evidence type="ECO:0000313" key="10">
    <source>
        <dbReference type="EMBL" id="AAT44053.1"/>
    </source>
</evidence>
<feature type="active site" evidence="8">
    <location>
        <position position="64"/>
    </location>
</feature>
<evidence type="ECO:0000256" key="8">
    <source>
        <dbReference type="HAMAP-Rule" id="MF_01120"/>
    </source>
</evidence>
<feature type="domain" description="Peptidase M20 dimerisation" evidence="9">
    <location>
        <begin position="154"/>
        <end position="243"/>
    </location>
</feature>
<feature type="binding site" evidence="8">
    <location>
        <position position="119"/>
    </location>
    <ligand>
        <name>Zn(2+)</name>
        <dbReference type="ChEBI" id="CHEBI:29105"/>
        <label>2</label>
    </ligand>
</feature>
<dbReference type="GO" id="GO:0050897">
    <property type="term" value="F:cobalt ion binding"/>
    <property type="evidence" value="ECO:0007669"/>
    <property type="project" value="UniProtKB-UniRule"/>
</dbReference>
<evidence type="ECO:0000259" key="9">
    <source>
        <dbReference type="Pfam" id="PF07687"/>
    </source>
</evidence>
<keyword evidence="6 8" id="KW-0457">Lysine biosynthesis</keyword>
<dbReference type="EMBL" id="AE017261">
    <property type="protein sequence ID" value="AAT44053.1"/>
    <property type="molecule type" value="Genomic_DNA"/>
</dbReference>
<evidence type="ECO:0000256" key="1">
    <source>
        <dbReference type="ARBA" id="ARBA00022490"/>
    </source>
</evidence>
<feature type="binding site" evidence="8">
    <location>
        <position position="86"/>
    </location>
    <ligand>
        <name>Zn(2+)</name>
        <dbReference type="ChEBI" id="CHEBI:29105"/>
        <label>2</label>
    </ligand>
</feature>
<dbReference type="InParanoid" id="Q6KYZ9"/>
<comment type="cofactor">
    <cofactor evidence="8">
        <name>Zn(2+)</name>
        <dbReference type="ChEBI" id="CHEBI:29105"/>
    </cofactor>
    <cofactor evidence="8">
        <name>Co(2+)</name>
        <dbReference type="ChEBI" id="CHEBI:48828"/>
    </cofactor>
    <text evidence="8">Binds 2 Zn(2+) or Co(2+) ions per subunit.</text>
</comment>
<dbReference type="GO" id="GO:0016811">
    <property type="term" value="F:hydrolase activity, acting on carbon-nitrogen (but not peptide) bonds, in linear amides"/>
    <property type="evidence" value="ECO:0007669"/>
    <property type="project" value="UniProtKB-UniRule"/>
</dbReference>
<comment type="function">
    <text evidence="8">Catalyzes the release of L-lysine from [LysW]-gamma-L-lysine and the release of L-ornithine from [LysW]-L-ornithine.</text>
</comment>
<comment type="similarity">
    <text evidence="8">Belongs to the peptidase M20A family. LysK subfamily.</text>
</comment>
<organism evidence="10 11">
    <name type="scientific">Picrophilus torridus (strain ATCC 700027 / DSM 9790 / JCM 10055 / NBRC 100828 / KAW 2/3)</name>
    <dbReference type="NCBI Taxonomy" id="1122961"/>
    <lineage>
        <taxon>Archaea</taxon>
        <taxon>Methanobacteriati</taxon>
        <taxon>Thermoplasmatota</taxon>
        <taxon>Thermoplasmata</taxon>
        <taxon>Thermoplasmatales</taxon>
        <taxon>Picrophilaceae</taxon>
        <taxon>Picrophilus</taxon>
    </lineage>
</organism>
<comment type="pathway">
    <text evidence="8">Amino-acid biosynthesis; L-arginine biosynthesis.</text>
</comment>
<comment type="subcellular location">
    <subcellularLocation>
        <location evidence="8">Cytoplasm</location>
    </subcellularLocation>
</comment>
<dbReference type="Proteomes" id="UP000000438">
    <property type="component" value="Chromosome"/>
</dbReference>
<dbReference type="InterPro" id="IPR011650">
    <property type="entry name" value="Peptidase_M20_dimer"/>
</dbReference>
<dbReference type="FunCoup" id="Q6KYZ9">
    <property type="interactions" value="74"/>
</dbReference>
<dbReference type="EC" id="3.5.1.130" evidence="8"/>
<evidence type="ECO:0000256" key="5">
    <source>
        <dbReference type="ARBA" id="ARBA00022833"/>
    </source>
</evidence>
<dbReference type="GO" id="GO:0042450">
    <property type="term" value="P:L-arginine biosynthetic process via ornithine"/>
    <property type="evidence" value="ECO:0007669"/>
    <property type="project" value="UniProtKB-UniRule"/>
</dbReference>
<dbReference type="GO" id="GO:0008270">
    <property type="term" value="F:zinc ion binding"/>
    <property type="evidence" value="ECO:0007669"/>
    <property type="project" value="UniProtKB-UniRule"/>
</dbReference>
<dbReference type="Pfam" id="PF01546">
    <property type="entry name" value="Peptidase_M20"/>
    <property type="match status" value="1"/>
</dbReference>
<dbReference type="InterPro" id="IPR002933">
    <property type="entry name" value="Peptidase_M20"/>
</dbReference>
<dbReference type="InterPro" id="IPR036264">
    <property type="entry name" value="Bact_exopeptidase_dim_dom"/>
</dbReference>
<feature type="binding site" evidence="8">
    <location>
        <position position="142"/>
    </location>
    <ligand>
        <name>Zn(2+)</name>
        <dbReference type="ChEBI" id="CHEBI:29105"/>
        <label>1</label>
    </ligand>
</feature>
<dbReference type="PANTHER" id="PTHR43808:SF28">
    <property type="entry name" value="[LYSW]-LYSINE_[LYSW]-ORNITHINE HYDROLASE"/>
    <property type="match status" value="1"/>
</dbReference>
<dbReference type="KEGG" id="pto:PTO1468"/>
<evidence type="ECO:0000256" key="2">
    <source>
        <dbReference type="ARBA" id="ARBA00022605"/>
    </source>
</evidence>
<dbReference type="OrthoDB" id="133929at2157"/>
<keyword evidence="2 8" id="KW-0028">Amino-acid biosynthesis</keyword>
<dbReference type="InterPro" id="IPR050072">
    <property type="entry name" value="Peptidase_M20A"/>
</dbReference>
<dbReference type="AlphaFoldDB" id="Q6KYZ9"/>
<evidence type="ECO:0000256" key="6">
    <source>
        <dbReference type="ARBA" id="ARBA00023154"/>
    </source>
</evidence>
<dbReference type="GO" id="GO:0019878">
    <property type="term" value="P:lysine biosynthetic process via aminoadipic acid"/>
    <property type="evidence" value="ECO:0007669"/>
    <property type="project" value="UniProtKB-UniRule"/>
</dbReference>
<dbReference type="Gene3D" id="3.30.70.360">
    <property type="match status" value="1"/>
</dbReference>
<dbReference type="UniPathway" id="UPA00068"/>
<evidence type="ECO:0000313" key="11">
    <source>
        <dbReference type="Proteomes" id="UP000000438"/>
    </source>
</evidence>
<reference evidence="10 11" key="1">
    <citation type="journal article" date="2004" name="Proc. Natl. Acad. Sci. U.S.A.">
        <title>Genome sequence of Picrophilus torridus and its implications for life around pH 0.</title>
        <authorList>
            <person name="Futterer O."/>
            <person name="Angelov A."/>
            <person name="Liesegang H."/>
            <person name="Gottschalk G."/>
            <person name="Schleper C."/>
            <person name="Schepers B."/>
            <person name="Dock C."/>
            <person name="Antranikian G."/>
            <person name="Liebl W."/>
        </authorList>
    </citation>
    <scope>NUCLEOTIDE SEQUENCE [LARGE SCALE GENOMIC DNA]</scope>
    <source>
        <strain evidence="11">ATCC 700027 / DSM 9790 / JCM 10055 / NBRC 100828</strain>
    </source>
</reference>
<protein>
    <recommendedName>
        <fullName evidence="8">Putative [LysW]-lysine/[LysW]-ornithine hydrolase</fullName>
        <ecNumber evidence="8">3.5.1.130</ecNumber>
        <ecNumber evidence="8">3.5.1.132</ecNumber>
    </recommendedName>
</protein>
<dbReference type="HOGENOM" id="CLU_021802_2_0_2"/>
<dbReference type="STRING" id="263820.PTO1468"/>
<keyword evidence="5 8" id="KW-0862">Zinc</keyword>
<comment type="catalytic activity">
    <reaction evidence="8">
        <text>[amino-group carrier protein]-C-terminal-gamma-(L-lysyl)-L-glutamate + H2O = [amino-group carrier protein]-C-terminal-L-glutamate + L-lysine</text>
        <dbReference type="Rhea" id="RHEA:48684"/>
        <dbReference type="Rhea" id="RHEA-COMP:9693"/>
        <dbReference type="Rhea" id="RHEA-COMP:9715"/>
        <dbReference type="ChEBI" id="CHEBI:15377"/>
        <dbReference type="ChEBI" id="CHEBI:32551"/>
        <dbReference type="ChEBI" id="CHEBI:78525"/>
        <dbReference type="ChEBI" id="CHEBI:78526"/>
        <dbReference type="EC" id="3.5.1.130"/>
    </reaction>
</comment>
<evidence type="ECO:0000256" key="4">
    <source>
        <dbReference type="ARBA" id="ARBA00022801"/>
    </source>
</evidence>
<keyword evidence="7 8" id="KW-0170">Cobalt</keyword>
<gene>
    <name evidence="8" type="primary">lysK</name>
    <name evidence="10" type="ordered locus">PTO1468</name>
</gene>
<dbReference type="PaxDb" id="263820-PTO1468"/>
<evidence type="ECO:0000256" key="3">
    <source>
        <dbReference type="ARBA" id="ARBA00022723"/>
    </source>
</evidence>
<dbReference type="InterPro" id="IPR010175">
    <property type="entry name" value="LysK"/>
</dbReference>
<feature type="active site" description="Proton acceptor" evidence="8">
    <location>
        <position position="118"/>
    </location>
</feature>
<dbReference type="EC" id="3.5.1.132" evidence="8"/>
<dbReference type="Pfam" id="PF07687">
    <property type="entry name" value="M20_dimer"/>
    <property type="match status" value="1"/>
</dbReference>
<feature type="binding site" evidence="8">
    <location>
        <position position="316"/>
    </location>
    <ligand>
        <name>Zn(2+)</name>
        <dbReference type="ChEBI" id="CHEBI:29105"/>
        <label>2</label>
    </ligand>
</feature>
<dbReference type="Gene3D" id="3.40.630.10">
    <property type="entry name" value="Zn peptidases"/>
    <property type="match status" value="1"/>
</dbReference>
<dbReference type="eggNOG" id="arCOG01107">
    <property type="taxonomic scope" value="Archaea"/>
</dbReference>
<keyword evidence="3 8" id="KW-0479">Metal-binding</keyword>
<dbReference type="PANTHER" id="PTHR43808">
    <property type="entry name" value="ACETYLORNITHINE DEACETYLASE"/>
    <property type="match status" value="1"/>
</dbReference>
<dbReference type="InterPro" id="IPR001261">
    <property type="entry name" value="ArgE/DapE_CS"/>
</dbReference>
<name>Q6KYZ9_PICTO</name>
<dbReference type="NCBIfam" id="TIGR01902">
    <property type="entry name" value="dapE-lys-deAc"/>
    <property type="match status" value="1"/>
</dbReference>
<dbReference type="SUPFAM" id="SSF53187">
    <property type="entry name" value="Zn-dependent exopeptidases"/>
    <property type="match status" value="1"/>
</dbReference>
<dbReference type="RefSeq" id="WP_011178269.1">
    <property type="nucleotide sequence ID" value="NC_005877.1"/>
</dbReference>
<comment type="catalytic activity">
    <reaction evidence="8">
        <text>[amino-group carrier protein]-C-terminal-gamma-(L-ornithyl)-L-glutamate + H2O = [amino-group carrier protein]-C-terminal-L-glutamate + L-ornithine</text>
        <dbReference type="Rhea" id="RHEA:52676"/>
        <dbReference type="Rhea" id="RHEA-COMP:9693"/>
        <dbReference type="Rhea" id="RHEA-COMP:13328"/>
        <dbReference type="ChEBI" id="CHEBI:15377"/>
        <dbReference type="ChEBI" id="CHEBI:46911"/>
        <dbReference type="ChEBI" id="CHEBI:78525"/>
        <dbReference type="ChEBI" id="CHEBI:136763"/>
        <dbReference type="EC" id="3.5.1.132"/>
    </reaction>
</comment>
<keyword evidence="4 8" id="KW-0378">Hydrolase</keyword>
<dbReference type="GO" id="GO:0005737">
    <property type="term" value="C:cytoplasm"/>
    <property type="evidence" value="ECO:0007669"/>
    <property type="project" value="UniProtKB-SubCell"/>
</dbReference>
<comment type="pathway">
    <text evidence="8">Amino-acid biosynthesis; L-lysine biosynthesis via AAA pathway; L-lysine from L-alpha-aminoadipate (Thermus route): step 5/5.</text>
</comment>
<evidence type="ECO:0000256" key="7">
    <source>
        <dbReference type="ARBA" id="ARBA00023285"/>
    </source>
</evidence>
<dbReference type="PROSITE" id="PS00758">
    <property type="entry name" value="ARGE_DAPE_CPG2_1"/>
    <property type="match status" value="1"/>
</dbReference>
<keyword evidence="1 8" id="KW-0963">Cytoplasm</keyword>
<accession>Q6KYZ9</accession>
<dbReference type="UniPathway" id="UPA00033">
    <property type="reaction ID" value="UER00039"/>
</dbReference>
<sequence length="344" mass="38330">MNTMDMLYNLVNTYSPSGHEDDISKLIREYLTELDFEDPVIDRSKNVISDNGSGKSILLCGHEDTVPGFIEPRIKNNLIYGRGVVDAKASLLALMLGAHRAIRNGFNKRILFVAAAGEESTSKGINSIIKSYKPTDYAIFGEPGNYNNITCGYRGRMLIKISMSSETYHASASNLYENPVSYLIDVWNKIRELYSNNHFDQISAAITRFSGGKYHNVTPESAYMYIDVRYPASESESFIDNIYRAAGRATVKVVSRVPPYISNFKSDLIRSFKNAISYYSSPGLIVKSGTGDMNILGSSWKIPSITYGPGDTRLSHTKNEVININEVERSIDIISRALQHLASL</sequence>
<feature type="binding site" evidence="8">
    <location>
        <position position="86"/>
    </location>
    <ligand>
        <name>Zn(2+)</name>
        <dbReference type="ChEBI" id="CHEBI:29105"/>
        <label>1</label>
    </ligand>
</feature>
<proteinExistence type="inferred from homology"/>
<feature type="binding site" evidence="8">
    <location>
        <position position="62"/>
    </location>
    <ligand>
        <name>Zn(2+)</name>
        <dbReference type="ChEBI" id="CHEBI:29105"/>
        <label>1</label>
    </ligand>
</feature>